<evidence type="ECO:0000313" key="4">
    <source>
        <dbReference type="Proteomes" id="UP000198397"/>
    </source>
</evidence>
<dbReference type="AlphaFoldDB" id="A0A238UUF6"/>
<feature type="region of interest" description="Disordered" evidence="2">
    <location>
        <begin position="1"/>
        <end position="30"/>
    </location>
</feature>
<dbReference type="EMBL" id="FZNQ01000001">
    <property type="protein sequence ID" value="SNR25825.1"/>
    <property type="molecule type" value="Genomic_DNA"/>
</dbReference>
<dbReference type="InterPro" id="IPR023214">
    <property type="entry name" value="HAD_sf"/>
</dbReference>
<name>A0A238UUF6_HALVU</name>
<keyword evidence="4" id="KW-1185">Reference proteome</keyword>
<accession>A0A238UUF6</accession>
<proteinExistence type="inferred from homology"/>
<dbReference type="PANTHER" id="PTHR43434">
    <property type="entry name" value="PHOSPHOGLYCOLATE PHOSPHATASE"/>
    <property type="match status" value="1"/>
</dbReference>
<dbReference type="SUPFAM" id="SSF56784">
    <property type="entry name" value="HAD-like"/>
    <property type="match status" value="1"/>
</dbReference>
<evidence type="ECO:0000256" key="2">
    <source>
        <dbReference type="SAM" id="MobiDB-lite"/>
    </source>
</evidence>
<dbReference type="Gene3D" id="3.40.50.1000">
    <property type="entry name" value="HAD superfamily/HAD-like"/>
    <property type="match status" value="1"/>
</dbReference>
<dbReference type="InterPro" id="IPR036412">
    <property type="entry name" value="HAD-like_sf"/>
</dbReference>
<feature type="compositionally biased region" description="Basic and acidic residues" evidence="2">
    <location>
        <begin position="13"/>
        <end position="30"/>
    </location>
</feature>
<reference evidence="3 4" key="1">
    <citation type="submission" date="2017-06" db="EMBL/GenBank/DDBJ databases">
        <authorList>
            <person name="Kim H.J."/>
            <person name="Triplett B.A."/>
        </authorList>
    </citation>
    <scope>NUCLEOTIDE SEQUENCE [LARGE SCALE GENOMIC DNA]</scope>
    <source>
        <strain evidence="3 4">DSM 8800</strain>
    </source>
</reference>
<dbReference type="SFLD" id="SFLDS00003">
    <property type="entry name" value="Haloacid_Dehalogenase"/>
    <property type="match status" value="1"/>
</dbReference>
<gene>
    <name evidence="3" type="ORF">SAMN06264855_101408</name>
</gene>
<protein>
    <submittedName>
        <fullName evidence="3">Haloacid dehalogenase superfamily, subfamily IA, variant 1 with third motif having Dx(3-4)D or Dx(3-4)E</fullName>
    </submittedName>
</protein>
<dbReference type="OrthoDB" id="115864at2157"/>
<dbReference type="PANTHER" id="PTHR43434:SF1">
    <property type="entry name" value="PHOSPHOGLYCOLATE PHOSPHATASE"/>
    <property type="match status" value="1"/>
</dbReference>
<dbReference type="Pfam" id="PF00702">
    <property type="entry name" value="Hydrolase"/>
    <property type="match status" value="1"/>
</dbReference>
<dbReference type="NCBIfam" id="TIGR01549">
    <property type="entry name" value="HAD-SF-IA-v1"/>
    <property type="match status" value="1"/>
</dbReference>
<evidence type="ECO:0000256" key="1">
    <source>
        <dbReference type="ARBA" id="ARBA00007958"/>
    </source>
</evidence>
<dbReference type="Proteomes" id="UP000198397">
    <property type="component" value="Unassembled WGS sequence"/>
</dbReference>
<organism evidence="3 4">
    <name type="scientific">Halorubrum vacuolatum</name>
    <name type="common">Natronobacterium vacuolatum</name>
    <dbReference type="NCBI Taxonomy" id="63740"/>
    <lineage>
        <taxon>Archaea</taxon>
        <taxon>Methanobacteriati</taxon>
        <taxon>Methanobacteriota</taxon>
        <taxon>Stenosarchaea group</taxon>
        <taxon>Halobacteria</taxon>
        <taxon>Halobacteriales</taxon>
        <taxon>Haloferacaceae</taxon>
        <taxon>Halorubrum</taxon>
    </lineage>
</organism>
<dbReference type="GO" id="GO:0006281">
    <property type="term" value="P:DNA repair"/>
    <property type="evidence" value="ECO:0007669"/>
    <property type="project" value="TreeGrafter"/>
</dbReference>
<dbReference type="InterPro" id="IPR006439">
    <property type="entry name" value="HAD-SF_hydro_IA"/>
</dbReference>
<dbReference type="GO" id="GO:0008967">
    <property type="term" value="F:phosphoglycolate phosphatase activity"/>
    <property type="evidence" value="ECO:0007669"/>
    <property type="project" value="TreeGrafter"/>
</dbReference>
<evidence type="ECO:0000313" key="3">
    <source>
        <dbReference type="EMBL" id="SNR25825.1"/>
    </source>
</evidence>
<sequence>MTGVNRPQYGGSEPERQEGQKHNSNERVDSNAHIDIPVLFDMDGVVLEGHGTDSIVHSRALDDVLQERGMEIGDDLRPALETYEYTETFVSACETLGVDPAEFYTARERRSAKRSIERIAAGTRTLCPDAEALDWLSDHTTIGLVSNNYDPTVAFVVDHFRLDAFGFVRGRDLGPDGFRRRKPDPHYLEEALNALDTSEGYYVGDRETDILAAKNAGLDSVFIRRDHNADVTLNVEPTVEINSLEELIPIVTNIA</sequence>
<dbReference type="InterPro" id="IPR050155">
    <property type="entry name" value="HAD-like_hydrolase_sf"/>
</dbReference>
<dbReference type="SFLD" id="SFLDG01129">
    <property type="entry name" value="C1.5:_HAD__Beta-PGM__Phosphata"/>
    <property type="match status" value="1"/>
</dbReference>
<comment type="similarity">
    <text evidence="1">Belongs to the HAD-like hydrolase superfamily.</text>
</comment>